<dbReference type="Gene3D" id="3.30.465.10">
    <property type="match status" value="1"/>
</dbReference>
<dbReference type="InterPro" id="IPR016166">
    <property type="entry name" value="FAD-bd_PCMH"/>
</dbReference>
<dbReference type="GO" id="GO:0005739">
    <property type="term" value="C:mitochondrion"/>
    <property type="evidence" value="ECO:0007669"/>
    <property type="project" value="TreeGrafter"/>
</dbReference>
<comment type="cofactor">
    <cofactor evidence="1">
        <name>FAD</name>
        <dbReference type="ChEBI" id="CHEBI:57692"/>
    </cofactor>
</comment>
<dbReference type="OMA" id="YNEDWMR"/>
<dbReference type="InterPro" id="IPR051264">
    <property type="entry name" value="FAD-oxidored/transferase_4"/>
</dbReference>
<dbReference type="eggNOG" id="KOG1232">
    <property type="taxonomic scope" value="Eukaryota"/>
</dbReference>
<evidence type="ECO:0000256" key="4">
    <source>
        <dbReference type="ARBA" id="ARBA00022827"/>
    </source>
</evidence>
<evidence type="ECO:0000313" key="12">
    <source>
        <dbReference type="EMBL" id="CCH61739.1"/>
    </source>
</evidence>
<dbReference type="PANTHER" id="PTHR43716">
    <property type="entry name" value="D-2-HYDROXYGLUTARATE DEHYDROGENASE, MITOCHONDRIAL"/>
    <property type="match status" value="1"/>
</dbReference>
<dbReference type="FunFam" id="3.30.70.2190:FF:000001">
    <property type="entry name" value="D-2-hydroxyglutarate dehydrogenase mitochondrial"/>
    <property type="match status" value="1"/>
</dbReference>
<sequence length="524" mass="58229">MRRASFQRFLSSSGKRFLSQKIIPFTFEKYPNVKRNPNFKSIDSQDIAFFQSILPSPQSILQSDLDEFNIDWMYKFKGQSQLVLKPTSTIQVSQILKYCNEKNLALVPQGGNTGLVGGGVPIFDEIVLSLKNFNKIRSFDEINGILKCDPGIILQDAQEFLASKGYIFPIDLGAKGSCQIGGMVGTNAGGLRLLRYGPLHGSILGLEVVLPDGTIIDGMHSLRKDNTGYDYKQLFIGSEGTLGVVTGISVATPIKSNSVQVAFMGIKDYSSAMKLYVKAKQDLGEILSAFEFMDGQSQEFVKKYRSTTSPSITFPLEESYPYYILIETSGSNKDHDQSKMETFLETAMENELIEDGTIAQDSNEAHELWNWRELIPESCQLNGGSVYKYDISLPIRDMYSLIEETNKRLQEQSLIADSSSSPSSSSSSSSKPVIGAVGFGHMGDGNIHLNIATKQYSKEVESVLEPFVYEFVSSKNGSISAEHGIGFQKKPYLTYGRSKEEIQLNRQIKNLFDPKGIMNPYKLL</sequence>
<dbReference type="PROSITE" id="PS51387">
    <property type="entry name" value="FAD_PCMH"/>
    <property type="match status" value="1"/>
</dbReference>
<dbReference type="SUPFAM" id="SSF56176">
    <property type="entry name" value="FAD-binding/transporter-associated domain-like"/>
    <property type="match status" value="1"/>
</dbReference>
<dbReference type="InterPro" id="IPR006094">
    <property type="entry name" value="Oxid_FAD_bind_N"/>
</dbReference>
<dbReference type="SUPFAM" id="SSF55103">
    <property type="entry name" value="FAD-linked oxidases, C-terminal domain"/>
    <property type="match status" value="1"/>
</dbReference>
<keyword evidence="4" id="KW-0274">FAD</keyword>
<keyword evidence="5" id="KW-0560">Oxidoreductase</keyword>
<accession>I2H5T7</accession>
<name>I2H5T7_HENB6</name>
<evidence type="ECO:0000256" key="2">
    <source>
        <dbReference type="ARBA" id="ARBA00008000"/>
    </source>
</evidence>
<dbReference type="KEGG" id="tbl:TBLA_0F01970"/>
<dbReference type="AlphaFoldDB" id="I2H5T7"/>
<evidence type="ECO:0000256" key="1">
    <source>
        <dbReference type="ARBA" id="ARBA00001974"/>
    </source>
</evidence>
<evidence type="ECO:0000256" key="8">
    <source>
        <dbReference type="ARBA" id="ARBA00051436"/>
    </source>
</evidence>
<dbReference type="FunFam" id="1.10.45.10:FF:000001">
    <property type="entry name" value="D-lactate dehydrogenase mitochondrial"/>
    <property type="match status" value="1"/>
</dbReference>
<proteinExistence type="inferred from homology"/>
<dbReference type="FunFam" id="3.30.43.10:FF:000002">
    <property type="entry name" value="D-2-hydroxyglutarate dehydrogenase, mitochondrial"/>
    <property type="match status" value="1"/>
</dbReference>
<comment type="catalytic activity">
    <reaction evidence="7">
        <text>(R)-2-hydroxyglutarate + pyruvate = (R)-lactate + 2-oxoglutarate</text>
        <dbReference type="Rhea" id="RHEA:51608"/>
        <dbReference type="ChEBI" id="CHEBI:15361"/>
        <dbReference type="ChEBI" id="CHEBI:15801"/>
        <dbReference type="ChEBI" id="CHEBI:16004"/>
        <dbReference type="ChEBI" id="CHEBI:16810"/>
        <dbReference type="EC" id="1.1.99.40"/>
    </reaction>
</comment>
<dbReference type="Pfam" id="PF02913">
    <property type="entry name" value="FAD-oxidase_C"/>
    <property type="match status" value="1"/>
</dbReference>
<dbReference type="InParanoid" id="I2H5T7"/>
<comment type="similarity">
    <text evidence="2">Belongs to the FAD-binding oxidoreductase/transferase type 4 family.</text>
</comment>
<reference evidence="12 13" key="1">
    <citation type="journal article" date="2011" name="Proc. Natl. Acad. Sci. U.S.A.">
        <title>Evolutionary erosion of yeast sex chromosomes by mating-type switching accidents.</title>
        <authorList>
            <person name="Gordon J.L."/>
            <person name="Armisen D."/>
            <person name="Proux-Wera E."/>
            <person name="Oheigeartaigh S.S."/>
            <person name="Byrne K.P."/>
            <person name="Wolfe K.H."/>
        </authorList>
    </citation>
    <scope>NUCLEOTIDE SEQUENCE [LARGE SCALE GENOMIC DNA]</scope>
    <source>
        <strain evidence="13">ATCC 34711 / CBS 6284 / DSM 70876 / NBRC 10599 / NRRL Y-10934 / UCD 77-7</strain>
    </source>
</reference>
<dbReference type="Pfam" id="PF01565">
    <property type="entry name" value="FAD_binding_4"/>
    <property type="match status" value="1"/>
</dbReference>
<keyword evidence="13" id="KW-1185">Reference proteome</keyword>
<dbReference type="Gene3D" id="3.30.70.2190">
    <property type="match status" value="1"/>
</dbReference>
<evidence type="ECO:0000256" key="3">
    <source>
        <dbReference type="ARBA" id="ARBA00022630"/>
    </source>
</evidence>
<evidence type="ECO:0000256" key="10">
    <source>
        <dbReference type="ARBA" id="ARBA00083446"/>
    </source>
</evidence>
<evidence type="ECO:0000259" key="11">
    <source>
        <dbReference type="PROSITE" id="PS51387"/>
    </source>
</evidence>
<organism evidence="12 13">
    <name type="scientific">Henningerozyma blattae (strain ATCC 34711 / CBS 6284 / DSM 70876 / NBRC 10599 / NRRL Y-10934 / UCD 77-7)</name>
    <name type="common">Yeast</name>
    <name type="synonym">Tetrapisispora blattae</name>
    <dbReference type="NCBI Taxonomy" id="1071380"/>
    <lineage>
        <taxon>Eukaryota</taxon>
        <taxon>Fungi</taxon>
        <taxon>Dikarya</taxon>
        <taxon>Ascomycota</taxon>
        <taxon>Saccharomycotina</taxon>
        <taxon>Saccharomycetes</taxon>
        <taxon>Saccharomycetales</taxon>
        <taxon>Saccharomycetaceae</taxon>
        <taxon>Henningerozyma</taxon>
    </lineage>
</organism>
<evidence type="ECO:0000313" key="13">
    <source>
        <dbReference type="Proteomes" id="UP000002866"/>
    </source>
</evidence>
<dbReference type="PANTHER" id="PTHR43716:SF1">
    <property type="entry name" value="D-2-HYDROXYGLUTARATE DEHYDROGENASE, MITOCHONDRIAL"/>
    <property type="match status" value="1"/>
</dbReference>
<dbReference type="EC" id="1.1.2.4" evidence="6"/>
<dbReference type="Gene3D" id="3.30.43.10">
    <property type="entry name" value="Uridine Diphospho-n-acetylenolpyruvylglucosamine Reductase, domain 2"/>
    <property type="match status" value="1"/>
</dbReference>
<dbReference type="InterPro" id="IPR016164">
    <property type="entry name" value="FAD-linked_Oxase-like_C"/>
</dbReference>
<dbReference type="HOGENOM" id="CLU_017779_4_1_1"/>
<evidence type="ECO:0000256" key="7">
    <source>
        <dbReference type="ARBA" id="ARBA00050208"/>
    </source>
</evidence>
<comment type="catalytic activity">
    <reaction evidence="8">
        <text>(R)-lactate + 2 Fe(III)-[cytochrome c] = 2 Fe(II)-[cytochrome c] + pyruvate + 2 H(+)</text>
        <dbReference type="Rhea" id="RHEA:13521"/>
        <dbReference type="Rhea" id="RHEA-COMP:10350"/>
        <dbReference type="Rhea" id="RHEA-COMP:14399"/>
        <dbReference type="ChEBI" id="CHEBI:15361"/>
        <dbReference type="ChEBI" id="CHEBI:15378"/>
        <dbReference type="ChEBI" id="CHEBI:16004"/>
        <dbReference type="ChEBI" id="CHEBI:29033"/>
        <dbReference type="ChEBI" id="CHEBI:29034"/>
        <dbReference type="EC" id="1.1.2.4"/>
    </reaction>
</comment>
<dbReference type="InterPro" id="IPR016171">
    <property type="entry name" value="Vanillyl_alc_oxidase_C-sub2"/>
</dbReference>
<dbReference type="EC" id="1.1.99.40" evidence="9"/>
<dbReference type="InterPro" id="IPR016169">
    <property type="entry name" value="FAD-bd_PCMH_sub2"/>
</dbReference>
<gene>
    <name evidence="12" type="primary">TBLA0F01970</name>
    <name evidence="12" type="ORF">TBLA_0F01970</name>
</gene>
<dbReference type="GO" id="GO:0071949">
    <property type="term" value="F:FAD binding"/>
    <property type="evidence" value="ECO:0007669"/>
    <property type="project" value="InterPro"/>
</dbReference>
<dbReference type="InterPro" id="IPR016167">
    <property type="entry name" value="FAD-bd_PCMH_sub1"/>
</dbReference>
<evidence type="ECO:0000256" key="6">
    <source>
        <dbReference type="ARBA" id="ARBA00038897"/>
    </source>
</evidence>
<dbReference type="OrthoDB" id="5332616at2759"/>
<dbReference type="GO" id="GO:0004458">
    <property type="term" value="F:D-lactate dehydrogenase (cytochrome) activity"/>
    <property type="evidence" value="ECO:0007669"/>
    <property type="project" value="UniProtKB-EC"/>
</dbReference>
<dbReference type="InterPro" id="IPR036318">
    <property type="entry name" value="FAD-bd_PCMH-like_sf"/>
</dbReference>
<dbReference type="GeneID" id="14496848"/>
<dbReference type="GO" id="GO:0006089">
    <property type="term" value="P:lactate metabolic process"/>
    <property type="evidence" value="ECO:0007669"/>
    <property type="project" value="UniProtKB-ARBA"/>
</dbReference>
<feature type="domain" description="FAD-binding PCMH-type" evidence="11">
    <location>
        <begin position="76"/>
        <end position="255"/>
    </location>
</feature>
<dbReference type="FunFam" id="3.30.465.10:FF:000001">
    <property type="entry name" value="D-2-hydroxyglutarate dehydrogenase, mitochondrial"/>
    <property type="match status" value="1"/>
</dbReference>
<dbReference type="Gene3D" id="1.10.45.10">
    <property type="entry name" value="Vanillyl-alcohol Oxidase, Chain A, domain 4"/>
    <property type="match status" value="1"/>
</dbReference>
<dbReference type="Proteomes" id="UP000002866">
    <property type="component" value="Chromosome 6"/>
</dbReference>
<protein>
    <recommendedName>
        <fullName evidence="10">D-lactate ferricytochrome C oxidoreductase</fullName>
        <ecNumber evidence="6">1.1.2.4</ecNumber>
        <ecNumber evidence="9">1.1.99.40</ecNumber>
    </recommendedName>
</protein>
<evidence type="ECO:0000256" key="5">
    <source>
        <dbReference type="ARBA" id="ARBA00023002"/>
    </source>
</evidence>
<dbReference type="InterPro" id="IPR004113">
    <property type="entry name" value="FAD-bd_oxidored_4_C"/>
</dbReference>
<keyword evidence="3" id="KW-0285">Flavoprotein</keyword>
<dbReference type="EMBL" id="HE806321">
    <property type="protein sequence ID" value="CCH61739.1"/>
    <property type="molecule type" value="Genomic_DNA"/>
</dbReference>
<dbReference type="FunCoup" id="I2H5T7">
    <property type="interactions" value="564"/>
</dbReference>
<dbReference type="Gene3D" id="3.30.70.2740">
    <property type="match status" value="1"/>
</dbReference>
<dbReference type="STRING" id="1071380.I2H5T7"/>
<dbReference type="FunFam" id="3.30.70.2740:FF:000002">
    <property type="entry name" value="D-2-hydroxyglutarate dehydrogenase mitochondrial"/>
    <property type="match status" value="1"/>
</dbReference>
<dbReference type="RefSeq" id="XP_004181258.1">
    <property type="nucleotide sequence ID" value="XM_004181210.1"/>
</dbReference>
<evidence type="ECO:0000256" key="9">
    <source>
        <dbReference type="ARBA" id="ARBA00066713"/>
    </source>
</evidence>